<dbReference type="PATRIC" id="fig|1203610.3.peg.4535"/>
<dbReference type="HOGENOM" id="CLU_033139_0_0_10"/>
<name>A0A0F5IW84_9BACT</name>
<dbReference type="GO" id="GO:0015074">
    <property type="term" value="P:DNA integration"/>
    <property type="evidence" value="ECO:0007669"/>
    <property type="project" value="UniProtKB-KW"/>
</dbReference>
<evidence type="ECO:0000256" key="4">
    <source>
        <dbReference type="ARBA" id="ARBA00023172"/>
    </source>
</evidence>
<protein>
    <recommendedName>
        <fullName evidence="10">Core-binding (CB) domain-containing protein</fullName>
    </recommendedName>
</protein>
<evidence type="ECO:0000256" key="3">
    <source>
        <dbReference type="ARBA" id="ARBA00023125"/>
    </source>
</evidence>
<dbReference type="Proteomes" id="UP000033035">
    <property type="component" value="Unassembled WGS sequence"/>
</dbReference>
<organism evidence="8 9">
    <name type="scientific">Parabacteroides gordonii MS-1 = DSM 23371</name>
    <dbReference type="NCBI Taxonomy" id="1203610"/>
    <lineage>
        <taxon>Bacteria</taxon>
        <taxon>Pseudomonadati</taxon>
        <taxon>Bacteroidota</taxon>
        <taxon>Bacteroidia</taxon>
        <taxon>Bacteroidales</taxon>
        <taxon>Tannerellaceae</taxon>
        <taxon>Parabacteroides</taxon>
    </lineage>
</organism>
<sequence length="304" mass="34822">MKHKDFCKQMRLQEQEKRSAGDESTADLYRAVRNHFMLFTGRSELLLKDVTPQMVHAFLKWLKNKGLKVNSINSYISNLRAMYNRACLGWKSRPLESPFSGIRLKREETVKRAVPTDVIKKLASLELKEEPGKQLAVDMALFSFLACGIPFVDIAHLTKANLEEGGKVLAYYRQKTGVLIRMEVTLGMQQLIDRYSRPDAYYLFPILSEGATHEQYKSCLAKENEYLKQICVDLELLDILTTYVFRHAWASEAYHRGVPISIISQALGHTSEKTTRIYLAAFDLDKMAEATQIVTEEIEAMMRA</sequence>
<dbReference type="CDD" id="cd01185">
    <property type="entry name" value="INTN1_C_like"/>
    <property type="match status" value="1"/>
</dbReference>
<dbReference type="SUPFAM" id="SSF56349">
    <property type="entry name" value="DNA breaking-rejoining enzymes"/>
    <property type="match status" value="1"/>
</dbReference>
<comment type="similarity">
    <text evidence="1">Belongs to the 'phage' integrase family.</text>
</comment>
<dbReference type="Gene3D" id="1.10.150.130">
    <property type="match status" value="1"/>
</dbReference>
<dbReference type="Pfam" id="PF00589">
    <property type="entry name" value="Phage_integrase"/>
    <property type="match status" value="1"/>
</dbReference>
<dbReference type="GO" id="GO:0003677">
    <property type="term" value="F:DNA binding"/>
    <property type="evidence" value="ECO:0007669"/>
    <property type="project" value="UniProtKB-UniRule"/>
</dbReference>
<proteinExistence type="inferred from homology"/>
<dbReference type="AlphaFoldDB" id="A0A0F5IW84"/>
<dbReference type="GO" id="GO:0006310">
    <property type="term" value="P:DNA recombination"/>
    <property type="evidence" value="ECO:0007669"/>
    <property type="project" value="UniProtKB-KW"/>
</dbReference>
<evidence type="ECO:0000256" key="2">
    <source>
        <dbReference type="ARBA" id="ARBA00022908"/>
    </source>
</evidence>
<evidence type="ECO:0008006" key="10">
    <source>
        <dbReference type="Google" id="ProtNLM"/>
    </source>
</evidence>
<keyword evidence="4" id="KW-0233">DNA recombination</keyword>
<evidence type="ECO:0000256" key="1">
    <source>
        <dbReference type="ARBA" id="ARBA00008857"/>
    </source>
</evidence>
<gene>
    <name evidence="8" type="ORF">HMPREF1536_04451</name>
</gene>
<evidence type="ECO:0000259" key="7">
    <source>
        <dbReference type="PROSITE" id="PS51900"/>
    </source>
</evidence>
<evidence type="ECO:0000313" key="8">
    <source>
        <dbReference type="EMBL" id="KKB49387.1"/>
    </source>
</evidence>
<dbReference type="PANTHER" id="PTHR30349:SF64">
    <property type="entry name" value="PROPHAGE INTEGRASE INTD-RELATED"/>
    <property type="match status" value="1"/>
</dbReference>
<feature type="domain" description="Core-binding (CB)" evidence="7">
    <location>
        <begin position="1"/>
        <end position="87"/>
    </location>
</feature>
<dbReference type="PANTHER" id="PTHR30349">
    <property type="entry name" value="PHAGE INTEGRASE-RELATED"/>
    <property type="match status" value="1"/>
</dbReference>
<dbReference type="RefSeq" id="WP_028729057.1">
    <property type="nucleotide sequence ID" value="NZ_KE386763.1"/>
</dbReference>
<dbReference type="PROSITE" id="PS51900">
    <property type="entry name" value="CB"/>
    <property type="match status" value="1"/>
</dbReference>
<evidence type="ECO:0000256" key="5">
    <source>
        <dbReference type="PROSITE-ProRule" id="PRU01248"/>
    </source>
</evidence>
<keyword evidence="3 5" id="KW-0238">DNA-binding</keyword>
<dbReference type="EMBL" id="AQHW01000025">
    <property type="protein sequence ID" value="KKB49387.1"/>
    <property type="molecule type" value="Genomic_DNA"/>
</dbReference>
<dbReference type="PROSITE" id="PS51898">
    <property type="entry name" value="TYR_RECOMBINASE"/>
    <property type="match status" value="1"/>
</dbReference>
<dbReference type="InterPro" id="IPR025269">
    <property type="entry name" value="SAM-like_dom"/>
</dbReference>
<keyword evidence="9" id="KW-1185">Reference proteome</keyword>
<dbReference type="InterPro" id="IPR044068">
    <property type="entry name" value="CB"/>
</dbReference>
<keyword evidence="2" id="KW-0229">DNA integration</keyword>
<dbReference type="InterPro" id="IPR010998">
    <property type="entry name" value="Integrase_recombinase_N"/>
</dbReference>
<comment type="caution">
    <text evidence="8">The sequence shown here is derived from an EMBL/GenBank/DDBJ whole genome shotgun (WGS) entry which is preliminary data.</text>
</comment>
<dbReference type="STRING" id="1203610.HMPREF1536_04451"/>
<accession>A0A0F5IW84</accession>
<dbReference type="Pfam" id="PF13102">
    <property type="entry name" value="Phage_int_SAM_5"/>
    <property type="match status" value="1"/>
</dbReference>
<evidence type="ECO:0000259" key="6">
    <source>
        <dbReference type="PROSITE" id="PS51898"/>
    </source>
</evidence>
<dbReference type="InterPro" id="IPR002104">
    <property type="entry name" value="Integrase_catalytic"/>
</dbReference>
<dbReference type="InterPro" id="IPR013762">
    <property type="entry name" value="Integrase-like_cat_sf"/>
</dbReference>
<dbReference type="InterPro" id="IPR050090">
    <property type="entry name" value="Tyrosine_recombinase_XerCD"/>
</dbReference>
<dbReference type="Gene3D" id="1.10.443.10">
    <property type="entry name" value="Intergrase catalytic core"/>
    <property type="match status" value="1"/>
</dbReference>
<reference evidence="8 9" key="1">
    <citation type="submission" date="2013-04" db="EMBL/GenBank/DDBJ databases">
        <title>The Genome Sequence of Parabacteroides gordonii DSM 23371.</title>
        <authorList>
            <consortium name="The Broad Institute Genomics Platform"/>
            <person name="Earl A."/>
            <person name="Ward D."/>
            <person name="Feldgarden M."/>
            <person name="Gevers D."/>
            <person name="Martens E."/>
            <person name="Sakamoto M."/>
            <person name="Benno Y."/>
            <person name="Suzuki N."/>
            <person name="Matsunaga N."/>
            <person name="Koshihara K."/>
            <person name="Seki M."/>
            <person name="Komiya H."/>
            <person name="Walker B."/>
            <person name="Young S."/>
            <person name="Zeng Q."/>
            <person name="Gargeya S."/>
            <person name="Fitzgerald M."/>
            <person name="Haas B."/>
            <person name="Abouelleil A."/>
            <person name="Allen A.W."/>
            <person name="Alvarado L."/>
            <person name="Arachchi H.M."/>
            <person name="Berlin A.M."/>
            <person name="Chapman S.B."/>
            <person name="Gainer-Dewar J."/>
            <person name="Goldberg J."/>
            <person name="Griggs A."/>
            <person name="Gujja S."/>
            <person name="Hansen M."/>
            <person name="Howarth C."/>
            <person name="Imamovic A."/>
            <person name="Ireland A."/>
            <person name="Larimer J."/>
            <person name="McCowan C."/>
            <person name="Murphy C."/>
            <person name="Pearson M."/>
            <person name="Poon T.W."/>
            <person name="Priest M."/>
            <person name="Roberts A."/>
            <person name="Saif S."/>
            <person name="Shea T."/>
            <person name="Sisk P."/>
            <person name="Sykes S."/>
            <person name="Wortman J."/>
            <person name="Nusbaum C."/>
            <person name="Birren B."/>
        </authorList>
    </citation>
    <scope>NUCLEOTIDE SEQUENCE [LARGE SCALE GENOMIC DNA]</scope>
    <source>
        <strain evidence="8 9">MS-1</strain>
    </source>
</reference>
<evidence type="ECO:0000313" key="9">
    <source>
        <dbReference type="Proteomes" id="UP000033035"/>
    </source>
</evidence>
<dbReference type="InterPro" id="IPR011010">
    <property type="entry name" value="DNA_brk_join_enz"/>
</dbReference>
<feature type="domain" description="Tyr recombinase" evidence="6">
    <location>
        <begin position="109"/>
        <end position="292"/>
    </location>
</feature>